<feature type="domain" description="MrpA C-terminal/MbhE" evidence="9">
    <location>
        <begin position="55"/>
        <end position="100"/>
    </location>
</feature>
<dbReference type="EMBL" id="JACHEX010000001">
    <property type="protein sequence ID" value="MBB6061734.1"/>
    <property type="molecule type" value="Genomic_DNA"/>
</dbReference>
<organism evidence="10 11">
    <name type="scientific">Thermosipho japonicus</name>
    <dbReference type="NCBI Taxonomy" id="90323"/>
    <lineage>
        <taxon>Bacteria</taxon>
        <taxon>Thermotogati</taxon>
        <taxon>Thermotogota</taxon>
        <taxon>Thermotogae</taxon>
        <taxon>Thermotogales</taxon>
        <taxon>Fervidobacteriaceae</taxon>
        <taxon>Thermosipho</taxon>
    </lineage>
</organism>
<dbReference type="InterPro" id="IPR046806">
    <property type="entry name" value="MrpA_C/MbhE"/>
</dbReference>
<reference evidence="10 11" key="1">
    <citation type="submission" date="2020-08" db="EMBL/GenBank/DDBJ databases">
        <title>Genomic Encyclopedia of Type Strains, Phase IV (KMG-IV): sequencing the most valuable type-strain genomes for metagenomic binning, comparative biology and taxonomic classification.</title>
        <authorList>
            <person name="Goeker M."/>
        </authorList>
    </citation>
    <scope>NUCLEOTIDE SEQUENCE [LARGE SCALE GENOMIC DNA]</scope>
    <source>
        <strain evidence="10 11">DSM 13481</strain>
    </source>
</reference>
<dbReference type="Pfam" id="PF20501">
    <property type="entry name" value="MbhE"/>
    <property type="match status" value="1"/>
</dbReference>
<keyword evidence="3" id="KW-1003">Cell membrane</keyword>
<evidence type="ECO:0000259" key="8">
    <source>
        <dbReference type="Pfam" id="PF04039"/>
    </source>
</evidence>
<comment type="similarity">
    <text evidence="2">Belongs to the CPA3 antiporters (TC 2.A.63) subunit B family.</text>
</comment>
<proteinExistence type="inferred from homology"/>
<dbReference type="GO" id="GO:0005886">
    <property type="term" value="C:plasma membrane"/>
    <property type="evidence" value="ECO:0007669"/>
    <property type="project" value="UniProtKB-SubCell"/>
</dbReference>
<evidence type="ECO:0000259" key="9">
    <source>
        <dbReference type="Pfam" id="PF20501"/>
    </source>
</evidence>
<evidence type="ECO:0000256" key="5">
    <source>
        <dbReference type="ARBA" id="ARBA00022989"/>
    </source>
</evidence>
<dbReference type="RefSeq" id="WP_184618503.1">
    <property type="nucleotide sequence ID" value="NZ_JACHEX010000001.1"/>
</dbReference>
<dbReference type="InterPro" id="IPR007182">
    <property type="entry name" value="MnhB"/>
</dbReference>
<keyword evidence="5 7" id="KW-1133">Transmembrane helix</keyword>
<dbReference type="AlphaFoldDB" id="A0A841GKV3"/>
<feature type="transmembrane region" description="Helical" evidence="7">
    <location>
        <begin position="179"/>
        <end position="198"/>
    </location>
</feature>
<dbReference type="Proteomes" id="UP000555828">
    <property type="component" value="Unassembled WGS sequence"/>
</dbReference>
<evidence type="ECO:0000313" key="11">
    <source>
        <dbReference type="Proteomes" id="UP000555828"/>
    </source>
</evidence>
<gene>
    <name evidence="10" type="ORF">HNP65_000156</name>
</gene>
<keyword evidence="11" id="KW-1185">Reference proteome</keyword>
<feature type="transmembrane region" description="Helical" evidence="7">
    <location>
        <begin position="204"/>
        <end position="222"/>
    </location>
</feature>
<comment type="subcellular location">
    <subcellularLocation>
        <location evidence="1">Cell membrane</location>
        <topology evidence="1">Multi-pass membrane protein</topology>
    </subcellularLocation>
</comment>
<feature type="transmembrane region" description="Helical" evidence="7">
    <location>
        <begin position="112"/>
        <end position="133"/>
    </location>
</feature>
<evidence type="ECO:0000256" key="1">
    <source>
        <dbReference type="ARBA" id="ARBA00004651"/>
    </source>
</evidence>
<keyword evidence="6 7" id="KW-0472">Membrane</keyword>
<dbReference type="InterPro" id="IPR050622">
    <property type="entry name" value="CPA3_antiporter_subunitB"/>
</dbReference>
<dbReference type="PANTHER" id="PTHR33932">
    <property type="entry name" value="NA(+)/H(+) ANTIPORTER SUBUNIT B"/>
    <property type="match status" value="1"/>
</dbReference>
<evidence type="ECO:0000256" key="4">
    <source>
        <dbReference type="ARBA" id="ARBA00022692"/>
    </source>
</evidence>
<evidence type="ECO:0000256" key="3">
    <source>
        <dbReference type="ARBA" id="ARBA00022475"/>
    </source>
</evidence>
<dbReference type="Pfam" id="PF04039">
    <property type="entry name" value="MnhB"/>
    <property type="match status" value="1"/>
</dbReference>
<comment type="caution">
    <text evidence="10">The sequence shown here is derived from an EMBL/GenBank/DDBJ whole genome shotgun (WGS) entry which is preliminary data.</text>
</comment>
<evidence type="ECO:0000256" key="2">
    <source>
        <dbReference type="ARBA" id="ARBA00009425"/>
    </source>
</evidence>
<evidence type="ECO:0000256" key="6">
    <source>
        <dbReference type="ARBA" id="ARBA00023136"/>
    </source>
</evidence>
<keyword evidence="4 7" id="KW-0812">Transmembrane</keyword>
<sequence>MRRVFSILIVLGLILFFVNSLSILPEYGKVKLSKVSSAYINKSVNGNSEKVKFGESKDLEDGSANVVTSIVVNYRSFDTLGEVTVLFTSALGVGLILHGYKRKKYGRQPNFILRISVGILLPLILLFGAYIFIHGHLTPGGGFPGGTIIAAGILLLYLSNEEYDLSKASKFVESTAGSLYVIVGLTGLAISGIFLLNFLPTGVVGNLFSAGIVPIVYILIGFKVGAELSGIIADLHREEG</sequence>
<feature type="transmembrane region" description="Helical" evidence="7">
    <location>
        <begin position="139"/>
        <end position="158"/>
    </location>
</feature>
<feature type="domain" description="Na+/H+ antiporter MnhB subunit-related protein" evidence="8">
    <location>
        <begin position="112"/>
        <end position="228"/>
    </location>
</feature>
<name>A0A841GKV3_9BACT</name>
<feature type="transmembrane region" description="Helical" evidence="7">
    <location>
        <begin position="83"/>
        <end position="100"/>
    </location>
</feature>
<protein>
    <submittedName>
        <fullName evidence="10">Multicomponent Na+:H+ antiporter subunit B</fullName>
    </submittedName>
</protein>
<dbReference type="PANTHER" id="PTHR33932:SF4">
    <property type="entry name" value="NA(+)_H(+) ANTIPORTER SUBUNIT B"/>
    <property type="match status" value="1"/>
</dbReference>
<evidence type="ECO:0000256" key="7">
    <source>
        <dbReference type="SAM" id="Phobius"/>
    </source>
</evidence>
<evidence type="ECO:0000313" key="10">
    <source>
        <dbReference type="EMBL" id="MBB6061734.1"/>
    </source>
</evidence>
<accession>A0A841GKV3</accession>